<evidence type="ECO:0000259" key="2">
    <source>
        <dbReference type="PROSITE" id="PS51841"/>
    </source>
</evidence>
<evidence type="ECO:0000259" key="1">
    <source>
        <dbReference type="PROSITE" id="PS50035"/>
    </source>
</evidence>
<dbReference type="SMART" id="SM00155">
    <property type="entry name" value="PLDc"/>
    <property type="match status" value="2"/>
</dbReference>
<dbReference type="GO" id="GO:0032049">
    <property type="term" value="P:cardiolipin biosynthetic process"/>
    <property type="evidence" value="ECO:0007669"/>
    <property type="project" value="UniProtKB-ARBA"/>
</dbReference>
<proteinExistence type="predicted"/>
<dbReference type="Pfam" id="PF13091">
    <property type="entry name" value="PLDc_2"/>
    <property type="match status" value="2"/>
</dbReference>
<dbReference type="PANTHER" id="PTHR21248">
    <property type="entry name" value="CARDIOLIPIN SYNTHASE"/>
    <property type="match status" value="1"/>
</dbReference>
<organism evidence="3 4">
    <name type="scientific">Candidatus Promineifilum breve</name>
    <dbReference type="NCBI Taxonomy" id="1806508"/>
    <lineage>
        <taxon>Bacteria</taxon>
        <taxon>Bacillati</taxon>
        <taxon>Chloroflexota</taxon>
        <taxon>Ardenticatenia</taxon>
        <taxon>Candidatus Promineifilales</taxon>
        <taxon>Candidatus Promineifilaceae</taxon>
        <taxon>Candidatus Promineifilum</taxon>
    </lineage>
</organism>
<dbReference type="InterPro" id="IPR036415">
    <property type="entry name" value="Lamin_tail_dom_sf"/>
</dbReference>
<dbReference type="Proteomes" id="UP000215027">
    <property type="component" value="Chromosome I"/>
</dbReference>
<dbReference type="InterPro" id="IPR001736">
    <property type="entry name" value="PLipase_D/transphosphatidylase"/>
</dbReference>
<dbReference type="SUPFAM" id="SSF56024">
    <property type="entry name" value="Phospholipase D/nuclease"/>
    <property type="match status" value="2"/>
</dbReference>
<evidence type="ECO:0000313" key="3">
    <source>
        <dbReference type="EMBL" id="CUS02751.2"/>
    </source>
</evidence>
<dbReference type="GO" id="GO:0030572">
    <property type="term" value="F:phosphatidyltransferase activity"/>
    <property type="evidence" value="ECO:0007669"/>
    <property type="project" value="UniProtKB-ARBA"/>
</dbReference>
<keyword evidence="4" id="KW-1185">Reference proteome</keyword>
<dbReference type="Gene3D" id="2.60.40.1260">
    <property type="entry name" value="Lamin Tail domain"/>
    <property type="match status" value="1"/>
</dbReference>
<feature type="domain" description="PLD phosphodiesterase" evidence="1">
    <location>
        <begin position="306"/>
        <end position="333"/>
    </location>
</feature>
<feature type="domain" description="LTD" evidence="2">
    <location>
        <begin position="595"/>
        <end position="741"/>
    </location>
</feature>
<dbReference type="Gene3D" id="3.30.870.10">
    <property type="entry name" value="Endonuclease Chain A"/>
    <property type="match status" value="2"/>
</dbReference>
<dbReference type="InterPro" id="IPR001322">
    <property type="entry name" value="Lamin_tail_dom"/>
</dbReference>
<gene>
    <name evidence="3" type="ORF">CFX0092_A0873</name>
</gene>
<dbReference type="AlphaFoldDB" id="A0A160SYZ4"/>
<dbReference type="PANTHER" id="PTHR21248:SF22">
    <property type="entry name" value="PHOSPHOLIPASE D"/>
    <property type="match status" value="1"/>
</dbReference>
<dbReference type="SUPFAM" id="SSF74853">
    <property type="entry name" value="Lamin A/C globular tail domain"/>
    <property type="match status" value="2"/>
</dbReference>
<evidence type="ECO:0008006" key="5">
    <source>
        <dbReference type="Google" id="ProtNLM"/>
    </source>
</evidence>
<protein>
    <recommendedName>
        <fullName evidence="5">Phospholipase D</fullName>
    </recommendedName>
</protein>
<name>A0A160SYZ4_9CHLR</name>
<evidence type="ECO:0000313" key="4">
    <source>
        <dbReference type="Proteomes" id="UP000215027"/>
    </source>
</evidence>
<dbReference type="EMBL" id="LN890655">
    <property type="protein sequence ID" value="CUS02751.2"/>
    <property type="molecule type" value="Genomic_DNA"/>
</dbReference>
<dbReference type="PROSITE" id="PS50035">
    <property type="entry name" value="PLD"/>
    <property type="match status" value="1"/>
</dbReference>
<sequence>MAVGLLAHTLSVAGATPGVLIDSVLYDGYALDDADEAVRLVNAGAAAISLNDWRLSDGTTSVALPGGIVLAPGAGLWLTGDAVAFRAHFGHDADVELSSWPGFSNVGDEVVLLDAAGATADVLVYSGGNTLQSGWSGTAVEPYRVAGVFSVEGQILYRRRDQSNGAVVGDSNTAADWAQSPHDVIDGRKVRYPGWAGDRFFRPAVITATAALTIAVAPDNAYAVIARAVRAADTSIRLASLTLENMPLAEELAAAARRGVTVTALLEGGPPGGLTDQERAACRIIESAGGACWFMIADDTRRIHDRYRFMHAKYLIIDDKVAVIGSENFSPDSLPYDDKADGTWGRRGVFLLTDAPGVAAHLAAVFADDLNAAHADLTRWTAADPVYGAPPPGFIPDTASGGITYTVRFPAPAVFYNHYTFELIQAPENALRDYDSLLGLVGRAGAGDTLLVQQLSERPYWGTTTSNPAADPNPRLAATIAAARRGAEVRLLLDAFFDDPDSPVSNVATCAYVNQIAQTEGLTLHCERANPTGLGIHNKMVLARIDGRGYVHVGSINGTELSNKGNREMALQVQSDAAYAYLADLFSHDAPRLLYTPLVMAGHSGVVDRVLISEVAYDTPGLDEAEYVEIANPTGATVDLSGYALGDAVSSQDFEDMRHFPPGLMLPAHDALVVTLSAVAFREAFHAEPDVEILNSDPAVPDMLDDPNWGDPAALFQLGNAGDEIVLIRWDGLVDVVTYGAGYHSAVVGCPLLVAPARVLERVPYWADSDVCPVDFRAWALPSPGELP</sequence>
<dbReference type="PROSITE" id="PS51841">
    <property type="entry name" value="LTD"/>
    <property type="match status" value="2"/>
</dbReference>
<dbReference type="KEGG" id="pbf:CFX0092_A0873"/>
<dbReference type="InterPro" id="IPR025202">
    <property type="entry name" value="PLD-like_dom"/>
</dbReference>
<dbReference type="Pfam" id="PF00932">
    <property type="entry name" value="LTD"/>
    <property type="match status" value="2"/>
</dbReference>
<feature type="domain" description="LTD" evidence="2">
    <location>
        <begin position="4"/>
        <end position="194"/>
    </location>
</feature>
<reference evidence="3" key="1">
    <citation type="submission" date="2016-01" db="EMBL/GenBank/DDBJ databases">
        <authorList>
            <person name="Mcilroy J.S."/>
            <person name="Karst M S."/>
            <person name="Albertsen M."/>
        </authorList>
    </citation>
    <scope>NUCLEOTIDE SEQUENCE</scope>
    <source>
        <strain evidence="3">Cfx-K</strain>
    </source>
</reference>
<accession>A0A160SYZ4</accession>